<evidence type="ECO:0000313" key="13">
    <source>
        <dbReference type="Proteomes" id="UP001219933"/>
    </source>
</evidence>
<evidence type="ECO:0000256" key="2">
    <source>
        <dbReference type="ARBA" id="ARBA00022741"/>
    </source>
</evidence>
<feature type="topological domain" description="Cytoplasmic" evidence="8">
    <location>
        <begin position="1"/>
        <end position="748"/>
    </location>
</feature>
<evidence type="ECO:0000313" key="12">
    <source>
        <dbReference type="EMBL" id="WFD36186.1"/>
    </source>
</evidence>
<dbReference type="CDD" id="cd01851">
    <property type="entry name" value="GBP"/>
    <property type="match status" value="1"/>
</dbReference>
<dbReference type="InterPro" id="IPR046758">
    <property type="entry name" value="Sey1/RHD3-like_3HB"/>
</dbReference>
<dbReference type="SUPFAM" id="SSF52540">
    <property type="entry name" value="P-loop containing nucleoside triphosphate hydrolases"/>
    <property type="match status" value="1"/>
</dbReference>
<keyword evidence="2 8" id="KW-0547">Nucleotide-binding</keyword>
<keyword evidence="1 8" id="KW-0812">Transmembrane</keyword>
<name>A0AAF0ESV3_9BASI</name>
<dbReference type="HAMAP" id="MF_03109">
    <property type="entry name" value="Sey1"/>
    <property type="match status" value="1"/>
</dbReference>
<feature type="topological domain" description="Lumenal" evidence="8">
    <location>
        <begin position="770"/>
        <end position="772"/>
    </location>
</feature>
<feature type="transmembrane region" description="Helical" evidence="10">
    <location>
        <begin position="768"/>
        <end position="789"/>
    </location>
</feature>
<dbReference type="PROSITE" id="PS51715">
    <property type="entry name" value="G_GB1_RHD3"/>
    <property type="match status" value="1"/>
</dbReference>
<feature type="domain" description="GB1/RHD3-type G" evidence="11">
    <location>
        <begin position="120"/>
        <end position="340"/>
    </location>
</feature>
<feature type="region of interest" description="Disordered" evidence="9">
    <location>
        <begin position="830"/>
        <end position="880"/>
    </location>
</feature>
<feature type="compositionally biased region" description="Low complexity" evidence="9">
    <location>
        <begin position="58"/>
        <end position="87"/>
    </location>
</feature>
<evidence type="ECO:0000256" key="7">
    <source>
        <dbReference type="ARBA" id="ARBA00023136"/>
    </source>
</evidence>
<keyword evidence="6 8" id="KW-0342">GTP-binding</keyword>
<comment type="similarity">
    <text evidence="8">Belongs to the TRAFAC class dynamin-like GTPase superfamily. GB1/RHD3 GTPase family. RHD3 subfamily.</text>
</comment>
<evidence type="ECO:0000256" key="6">
    <source>
        <dbReference type="ARBA" id="ARBA00023134"/>
    </source>
</evidence>
<dbReference type="PANTHER" id="PTHR45923">
    <property type="entry name" value="PROTEIN SEY1"/>
    <property type="match status" value="1"/>
</dbReference>
<dbReference type="GO" id="GO:0005789">
    <property type="term" value="C:endoplasmic reticulum membrane"/>
    <property type="evidence" value="ECO:0007669"/>
    <property type="project" value="UniProtKB-SubCell"/>
</dbReference>
<dbReference type="GO" id="GO:0016320">
    <property type="term" value="P:endoplasmic reticulum membrane fusion"/>
    <property type="evidence" value="ECO:0007669"/>
    <property type="project" value="TreeGrafter"/>
</dbReference>
<comment type="subcellular location">
    <subcellularLocation>
        <location evidence="8">Endoplasmic reticulum membrane</location>
        <topology evidence="8">Multi-pass membrane protein</topology>
    </subcellularLocation>
    <text evidence="8">Enriched in the cortical ER. Concentrated in punctae along the ER tubules.</text>
</comment>
<dbReference type="AlphaFoldDB" id="A0AAF0ESV3"/>
<dbReference type="InterPro" id="IPR030386">
    <property type="entry name" value="G_GB1_RHD3_dom"/>
</dbReference>
<evidence type="ECO:0000259" key="11">
    <source>
        <dbReference type="PROSITE" id="PS51715"/>
    </source>
</evidence>
<dbReference type="FunFam" id="3.40.50.300:FF:000727">
    <property type="entry name" value="Protein SEY1 homolog"/>
    <property type="match status" value="1"/>
</dbReference>
<evidence type="ECO:0000256" key="5">
    <source>
        <dbReference type="ARBA" id="ARBA00022989"/>
    </source>
</evidence>
<dbReference type="Pfam" id="PF05879">
    <property type="entry name" value="RHD3_GTPase"/>
    <property type="match status" value="1"/>
</dbReference>
<dbReference type="Gene3D" id="3.40.50.300">
    <property type="entry name" value="P-loop containing nucleotide triphosphate hydrolases"/>
    <property type="match status" value="1"/>
</dbReference>
<dbReference type="InterPro" id="IPR008803">
    <property type="entry name" value="RHD3/Sey1"/>
</dbReference>
<proteinExistence type="inferred from homology"/>
<dbReference type="PANTHER" id="PTHR45923:SF2">
    <property type="entry name" value="PROTEIN SEY1"/>
    <property type="match status" value="1"/>
</dbReference>
<protein>
    <submittedName>
        <fullName evidence="12">Dynamin-like GTPase that mediates homotypic ER fusion</fullName>
    </submittedName>
</protein>
<accession>A0AAF0ESV3</accession>
<keyword evidence="5 8" id="KW-1133">Transmembrane helix</keyword>
<organism evidence="12 13">
    <name type="scientific">Malassezia cuniculi</name>
    <dbReference type="NCBI Taxonomy" id="948313"/>
    <lineage>
        <taxon>Eukaryota</taxon>
        <taxon>Fungi</taxon>
        <taxon>Dikarya</taxon>
        <taxon>Basidiomycota</taxon>
        <taxon>Ustilaginomycotina</taxon>
        <taxon>Malasseziomycetes</taxon>
        <taxon>Malasseziales</taxon>
        <taxon>Malasseziaceae</taxon>
        <taxon>Malassezia</taxon>
    </lineage>
</organism>
<keyword evidence="4 8" id="KW-0256">Endoplasmic reticulum</keyword>
<evidence type="ECO:0000256" key="3">
    <source>
        <dbReference type="ARBA" id="ARBA00022801"/>
    </source>
</evidence>
<gene>
    <name evidence="8 12" type="primary">SEY1</name>
    <name evidence="12" type="ORF">MCUN1_003063</name>
</gene>
<reference evidence="12" key="1">
    <citation type="submission" date="2023-03" db="EMBL/GenBank/DDBJ databases">
        <title>Mating type loci evolution in Malassezia.</title>
        <authorList>
            <person name="Coelho M.A."/>
        </authorList>
    </citation>
    <scope>NUCLEOTIDE SEQUENCE</scope>
    <source>
        <strain evidence="12">CBS 11721</strain>
    </source>
</reference>
<dbReference type="InterPro" id="IPR027417">
    <property type="entry name" value="P-loop_NTPase"/>
</dbReference>
<keyword evidence="7 8" id="KW-0472">Membrane</keyword>
<evidence type="ECO:0000256" key="9">
    <source>
        <dbReference type="SAM" id="MobiDB-lite"/>
    </source>
</evidence>
<keyword evidence="3 8" id="KW-0378">Hydrolase</keyword>
<feature type="region of interest" description="Disordered" evidence="9">
    <location>
        <begin position="1"/>
        <end position="87"/>
    </location>
</feature>
<feature type="topological domain" description="Cytoplasmic" evidence="8">
    <location>
        <begin position="794"/>
        <end position="880"/>
    </location>
</feature>
<evidence type="ECO:0000256" key="8">
    <source>
        <dbReference type="HAMAP-Rule" id="MF_03109"/>
    </source>
</evidence>
<evidence type="ECO:0000256" key="4">
    <source>
        <dbReference type="ARBA" id="ARBA00022824"/>
    </source>
</evidence>
<dbReference type="Proteomes" id="UP001219933">
    <property type="component" value="Chromosome 4"/>
</dbReference>
<dbReference type="EMBL" id="CP119880">
    <property type="protein sequence ID" value="WFD36186.1"/>
    <property type="molecule type" value="Genomic_DNA"/>
</dbReference>
<dbReference type="GO" id="GO:0005525">
    <property type="term" value="F:GTP binding"/>
    <property type="evidence" value="ECO:0007669"/>
    <property type="project" value="UniProtKB-UniRule"/>
</dbReference>
<evidence type="ECO:0000256" key="10">
    <source>
        <dbReference type="SAM" id="Phobius"/>
    </source>
</evidence>
<dbReference type="Pfam" id="PF20428">
    <property type="entry name" value="Sey1_3HB"/>
    <property type="match status" value="1"/>
</dbReference>
<evidence type="ECO:0000256" key="1">
    <source>
        <dbReference type="ARBA" id="ARBA00022692"/>
    </source>
</evidence>
<keyword evidence="13" id="KW-1185">Reference proteome</keyword>
<feature type="binding site" evidence="8">
    <location>
        <begin position="130"/>
        <end position="137"/>
    </location>
    <ligand>
        <name>GTP</name>
        <dbReference type="ChEBI" id="CHEBI:37565"/>
    </ligand>
</feature>
<sequence>MDINTRAKETPLSGAAPAAEDASGNMDVVRSESTPLVDSDATPSAAEPPAAPAPEPQTAPAAAASAEPASANSSAGATAASAAEGASTDVSRMQLIDDSQHIYSDELQKRLGDWSLAEVGFGYDMCAVLGSQSTGKSTLLNKLFGTKFDVMDERRRRQTTKGIWISRSNEKNILVMDVEGTDGRERGEDQDFERKSSLFALSTAECLIVNMWENQVGLYQGANMGLLKTVLDVNLTLFQASRAGASREKTMLLFVIRDFVGMTPLEDLRDTVTNDLHRIWQSLNKPAGLEDAQLEDFFDLSFAALPHKVLQPNDFNAAVDKLRQRFTNTDDKDYVFRTQYHKRIPADGLPHYLAGVWEQVVQNKDLDLPTQQELLAQFRCDEIAEAAFGVFGTAVRPFRKALEGGGILATLGADMATHRGDALAAFDKNASRYHPNVYARKRADLLARLNAALSPFFLAQLNNLHKSLVQEFRQTILDGVREPGYDFGNVVDKAHAATLAKYDAAAAAVLLEDTDWSIVDERAQFIAELEQAGQALRADECAKMIAQIERELKKGLEEPVALALGRPTPDMWDNVLAARREAVNAARTSFLLHAKNLNCTPDEDEQGLAALERRGWLAIITRIKGHTSEAVLSVRLQRFFEERFRYDTEGVPRVWRPSDDIDGVYVAARDAALALVPLYARIAPESATYKEELETAVQEIPVDDELDLGAAVQVLTTLQCTEIGARLRRDADALYLEAKRSTVSGIAQVPVWMYGVLVVLGWNEAMAVLYSPIYFTLLCIGLATSYVVWRLNMGGPIFTVVSAVVSEVQKLAEKQLREYLSEPRLAQPVRAPGVSSGGDSSGGAAAIAANNKETRSSAAPEELELENRSSRGRSTMAGSL</sequence>
<dbReference type="GO" id="GO:0003924">
    <property type="term" value="F:GTPase activity"/>
    <property type="evidence" value="ECO:0007669"/>
    <property type="project" value="UniProtKB-UniRule"/>
</dbReference>
<feature type="transmembrane region" description="Helical" evidence="10">
    <location>
        <begin position="743"/>
        <end position="762"/>
    </location>
</feature>